<feature type="transmembrane region" description="Helical" evidence="2">
    <location>
        <begin position="352"/>
        <end position="372"/>
    </location>
</feature>
<dbReference type="STRING" id="46223.SAMN05421852_103189"/>
<dbReference type="InterPro" id="IPR011701">
    <property type="entry name" value="MFS"/>
</dbReference>
<reference evidence="3 4" key="1">
    <citation type="submission" date="2016-10" db="EMBL/GenBank/DDBJ databases">
        <authorList>
            <person name="de Groot N.N."/>
        </authorList>
    </citation>
    <scope>NUCLEOTIDE SEQUENCE [LARGE SCALE GENOMIC DNA]</scope>
    <source>
        <strain evidence="3 4">DSM 44778</strain>
    </source>
</reference>
<dbReference type="Gene3D" id="1.20.1250.20">
    <property type="entry name" value="MFS general substrate transporter like domains"/>
    <property type="match status" value="1"/>
</dbReference>
<feature type="transmembrane region" description="Helical" evidence="2">
    <location>
        <begin position="251"/>
        <end position="271"/>
    </location>
</feature>
<dbReference type="InterPro" id="IPR036259">
    <property type="entry name" value="MFS_trans_sf"/>
</dbReference>
<evidence type="ECO:0000313" key="3">
    <source>
        <dbReference type="EMBL" id="SFJ00087.1"/>
    </source>
</evidence>
<organism evidence="3 4">
    <name type="scientific">Thermoflavimicrobium dichotomicum</name>
    <dbReference type="NCBI Taxonomy" id="46223"/>
    <lineage>
        <taxon>Bacteria</taxon>
        <taxon>Bacillati</taxon>
        <taxon>Bacillota</taxon>
        <taxon>Bacilli</taxon>
        <taxon>Bacillales</taxon>
        <taxon>Thermoactinomycetaceae</taxon>
        <taxon>Thermoflavimicrobium</taxon>
    </lineage>
</organism>
<dbReference type="OrthoDB" id="2086294at2"/>
<keyword evidence="2" id="KW-0472">Membrane</keyword>
<feature type="transmembrane region" description="Helical" evidence="2">
    <location>
        <begin position="378"/>
        <end position="396"/>
    </location>
</feature>
<dbReference type="PANTHER" id="PTHR23526">
    <property type="entry name" value="INTEGRAL MEMBRANE TRANSPORT PROTEIN-RELATED"/>
    <property type="match status" value="1"/>
</dbReference>
<dbReference type="EMBL" id="FORR01000003">
    <property type="protein sequence ID" value="SFJ00087.1"/>
    <property type="molecule type" value="Genomic_DNA"/>
</dbReference>
<feature type="transmembrane region" description="Helical" evidence="2">
    <location>
        <begin position="141"/>
        <end position="162"/>
    </location>
</feature>
<dbReference type="RefSeq" id="WP_093228562.1">
    <property type="nucleotide sequence ID" value="NZ_FORR01000003.1"/>
</dbReference>
<dbReference type="SUPFAM" id="SSF103473">
    <property type="entry name" value="MFS general substrate transporter"/>
    <property type="match status" value="1"/>
</dbReference>
<feature type="transmembrane region" description="Helical" evidence="2">
    <location>
        <begin position="283"/>
        <end position="302"/>
    </location>
</feature>
<evidence type="ECO:0000256" key="2">
    <source>
        <dbReference type="SAM" id="Phobius"/>
    </source>
</evidence>
<dbReference type="Proteomes" id="UP000199545">
    <property type="component" value="Unassembled WGS sequence"/>
</dbReference>
<feature type="transmembrane region" description="Helical" evidence="2">
    <location>
        <begin position="219"/>
        <end position="245"/>
    </location>
</feature>
<comment type="subcellular location">
    <subcellularLocation>
        <location evidence="1">Cell membrane</location>
        <topology evidence="1">Multi-pass membrane protein</topology>
    </subcellularLocation>
</comment>
<feature type="transmembrane region" description="Helical" evidence="2">
    <location>
        <begin position="52"/>
        <end position="72"/>
    </location>
</feature>
<keyword evidence="4" id="KW-1185">Reference proteome</keyword>
<gene>
    <name evidence="3" type="ORF">SAMN05421852_103189</name>
</gene>
<feature type="transmembrane region" description="Helical" evidence="2">
    <location>
        <begin position="79"/>
        <end position="99"/>
    </location>
</feature>
<dbReference type="GO" id="GO:0005886">
    <property type="term" value="C:plasma membrane"/>
    <property type="evidence" value="ECO:0007669"/>
    <property type="project" value="UniProtKB-SubCell"/>
</dbReference>
<keyword evidence="2" id="KW-0812">Transmembrane</keyword>
<sequence length="409" mass="46586">MKMFKSDAYQLDRESWLLLVMSGLYAAATSLSNMFVHVYLWKIRQDLITIGWFNFSQYLSMAIAFILAGWMAKKVDRVITIRLGVGIQAVFYLTVLLLGTKASLYAPWLGTFLGMGLGFFWLGSNVLYFEITERHNRDQYNGLNGLLGSLAGMIAPFVSGWIITRVNQFTGYRIIFGLSLAIFLAAVVVSFFLKKREAKGKFCLPPILAQAFHRKNPWFWVNCAMVAHGLREGVFVFFIGLLVYMTTRNELTLGTYFTISYLVSFISFYFIGKWLKPEWRNQAILFGAFMMGLVLVPFVWKLNSWTMFIYGIGASLFYPIYYAPLTSLVFDLIGQNEEAVKMRVEYVVLRELMLNAGRLIGLLAFIFIVNLTTNLLDLRWFLLGLGFVHVLAGITIRHVPLLKAESGSV</sequence>
<dbReference type="PANTHER" id="PTHR23526:SF2">
    <property type="entry name" value="MAJOR FACILITATOR SUPERFAMILY (MFS) PROFILE DOMAIN-CONTAINING PROTEIN"/>
    <property type="match status" value="1"/>
</dbReference>
<feature type="transmembrane region" description="Helical" evidence="2">
    <location>
        <begin position="308"/>
        <end position="332"/>
    </location>
</feature>
<dbReference type="InterPro" id="IPR052528">
    <property type="entry name" value="Sugar_transport-like"/>
</dbReference>
<name>A0A1I3MSZ6_9BACL</name>
<keyword evidence="2" id="KW-1133">Transmembrane helix</keyword>
<accession>A0A1I3MSZ6</accession>
<protein>
    <submittedName>
        <fullName evidence="3">MFS transporter, YQGE family, putative transporter</fullName>
    </submittedName>
</protein>
<dbReference type="AlphaFoldDB" id="A0A1I3MSZ6"/>
<feature type="transmembrane region" description="Helical" evidence="2">
    <location>
        <begin position="16"/>
        <end position="40"/>
    </location>
</feature>
<evidence type="ECO:0000256" key="1">
    <source>
        <dbReference type="ARBA" id="ARBA00004651"/>
    </source>
</evidence>
<dbReference type="GO" id="GO:0022857">
    <property type="term" value="F:transmembrane transporter activity"/>
    <property type="evidence" value="ECO:0007669"/>
    <property type="project" value="InterPro"/>
</dbReference>
<dbReference type="Pfam" id="PF07690">
    <property type="entry name" value="MFS_1"/>
    <property type="match status" value="1"/>
</dbReference>
<evidence type="ECO:0000313" key="4">
    <source>
        <dbReference type="Proteomes" id="UP000199545"/>
    </source>
</evidence>
<proteinExistence type="predicted"/>
<feature type="transmembrane region" description="Helical" evidence="2">
    <location>
        <begin position="174"/>
        <end position="193"/>
    </location>
</feature>
<feature type="transmembrane region" description="Helical" evidence="2">
    <location>
        <begin position="105"/>
        <end position="129"/>
    </location>
</feature>